<dbReference type="RefSeq" id="WP_087740128.1">
    <property type="nucleotide sequence ID" value="NZ_CYGY02000134.1"/>
</dbReference>
<dbReference type="EMBL" id="CYGY02000134">
    <property type="protein sequence ID" value="SIT51727.1"/>
    <property type="molecule type" value="Genomic_DNA"/>
</dbReference>
<dbReference type="AlphaFoldDB" id="A0A1N7SXS9"/>
<dbReference type="InterPro" id="IPR037150">
    <property type="entry name" value="H-NS_C_dom_sf"/>
</dbReference>
<keyword evidence="2" id="KW-1185">Reference proteome</keyword>
<name>A0A1N7SXS9_9BURK</name>
<evidence type="ECO:0000313" key="2">
    <source>
        <dbReference type="Proteomes" id="UP000195569"/>
    </source>
</evidence>
<dbReference type="SUPFAM" id="SSF81273">
    <property type="entry name" value="H-NS histone-like proteins"/>
    <property type="match status" value="1"/>
</dbReference>
<dbReference type="Gene3D" id="4.10.430.10">
    <property type="entry name" value="Histone-like protein H-NS, C-terminal domain"/>
    <property type="match status" value="1"/>
</dbReference>
<dbReference type="GO" id="GO:0003677">
    <property type="term" value="F:DNA binding"/>
    <property type="evidence" value="ECO:0007669"/>
    <property type="project" value="InterPro"/>
</dbReference>
<proteinExistence type="predicted"/>
<gene>
    <name evidence="1" type="ORF">BN2476_1340015</name>
</gene>
<accession>A0A1N7SXS9</accession>
<sequence length="112" mass="12493">MKGIKIADGEARDRLIIWIRRRMEEFGISIEALAASIKHDEAHPPLYRDARGHEWNGVGDMPDWLLAAKNAGVSPEFFRIETRPSASTPIATQPTVAQATVDPRQLDLFNAT</sequence>
<organism evidence="1 2">
    <name type="scientific">Paraburkholderia piptadeniae</name>
    <dbReference type="NCBI Taxonomy" id="1701573"/>
    <lineage>
        <taxon>Bacteria</taxon>
        <taxon>Pseudomonadati</taxon>
        <taxon>Pseudomonadota</taxon>
        <taxon>Betaproteobacteria</taxon>
        <taxon>Burkholderiales</taxon>
        <taxon>Burkholderiaceae</taxon>
        <taxon>Paraburkholderia</taxon>
    </lineage>
</organism>
<dbReference type="Proteomes" id="UP000195569">
    <property type="component" value="Unassembled WGS sequence"/>
</dbReference>
<comment type="caution">
    <text evidence="1">The sequence shown here is derived from an EMBL/GenBank/DDBJ whole genome shotgun (WGS) entry which is preliminary data.</text>
</comment>
<reference evidence="1" key="1">
    <citation type="submission" date="2016-12" db="EMBL/GenBank/DDBJ databases">
        <authorList>
            <person name="Moulin L."/>
        </authorList>
    </citation>
    <scope>NUCLEOTIDE SEQUENCE [LARGE SCALE GENOMIC DNA]</scope>
    <source>
        <strain evidence="1">STM 7183</strain>
    </source>
</reference>
<evidence type="ECO:0008006" key="3">
    <source>
        <dbReference type="Google" id="ProtNLM"/>
    </source>
</evidence>
<protein>
    <recommendedName>
        <fullName evidence="3">DNA-binding protein H-NS</fullName>
    </recommendedName>
</protein>
<evidence type="ECO:0000313" key="1">
    <source>
        <dbReference type="EMBL" id="SIT51727.1"/>
    </source>
</evidence>
<dbReference type="OrthoDB" id="8966769at2"/>